<dbReference type="AlphaFoldDB" id="A0A835KKN6"/>
<accession>A0A835KKN6</accession>
<dbReference type="PANTHER" id="PTHR10887:SF522">
    <property type="entry name" value="P-LOOP CONTAINING NUCLEOSIDE TRIPHOSPHATE HYDROLASES SUPERFAMILY PROTEIN"/>
    <property type="match status" value="1"/>
</dbReference>
<evidence type="ECO:0000259" key="3">
    <source>
        <dbReference type="Pfam" id="PF20073"/>
    </source>
</evidence>
<dbReference type="Pfam" id="PF13087">
    <property type="entry name" value="AAA_12"/>
    <property type="match status" value="1"/>
</dbReference>
<organism evidence="4 5">
    <name type="scientific">Digitaria exilis</name>
    <dbReference type="NCBI Taxonomy" id="1010633"/>
    <lineage>
        <taxon>Eukaryota</taxon>
        <taxon>Viridiplantae</taxon>
        <taxon>Streptophyta</taxon>
        <taxon>Embryophyta</taxon>
        <taxon>Tracheophyta</taxon>
        <taxon>Spermatophyta</taxon>
        <taxon>Magnoliopsida</taxon>
        <taxon>Liliopsida</taxon>
        <taxon>Poales</taxon>
        <taxon>Poaceae</taxon>
        <taxon>PACMAD clade</taxon>
        <taxon>Panicoideae</taxon>
        <taxon>Panicodae</taxon>
        <taxon>Paniceae</taxon>
        <taxon>Anthephorinae</taxon>
        <taxon>Digitaria</taxon>
    </lineage>
</organism>
<dbReference type="Proteomes" id="UP000636709">
    <property type="component" value="Unassembled WGS sequence"/>
</dbReference>
<dbReference type="InterPro" id="IPR045055">
    <property type="entry name" value="DNA2/NAM7-like"/>
</dbReference>
<evidence type="ECO:0000313" key="4">
    <source>
        <dbReference type="EMBL" id="KAF8751053.1"/>
    </source>
</evidence>
<dbReference type="PANTHER" id="PTHR10887">
    <property type="entry name" value="DNA2/NAM7 HELICASE FAMILY"/>
    <property type="match status" value="1"/>
</dbReference>
<dbReference type="Pfam" id="PF13086">
    <property type="entry name" value="AAA_11"/>
    <property type="match status" value="1"/>
</dbReference>
<dbReference type="InterPro" id="IPR027417">
    <property type="entry name" value="P-loop_NTPase"/>
</dbReference>
<name>A0A835KKN6_9POAL</name>
<dbReference type="Pfam" id="PF20073">
    <property type="entry name" value="DUF6469"/>
    <property type="match status" value="1"/>
</dbReference>
<dbReference type="OrthoDB" id="683330at2759"/>
<reference evidence="4" key="1">
    <citation type="submission" date="2020-07" db="EMBL/GenBank/DDBJ databases">
        <title>Genome sequence and genetic diversity analysis of an under-domesticated orphan crop, white fonio (Digitaria exilis).</title>
        <authorList>
            <person name="Bennetzen J.L."/>
            <person name="Chen S."/>
            <person name="Ma X."/>
            <person name="Wang X."/>
            <person name="Yssel A.E.J."/>
            <person name="Chaluvadi S.R."/>
            <person name="Johnson M."/>
            <person name="Gangashetty P."/>
            <person name="Hamidou F."/>
            <person name="Sanogo M.D."/>
            <person name="Zwaenepoel A."/>
            <person name="Wallace J."/>
            <person name="Van De Peer Y."/>
            <person name="Van Deynze A."/>
        </authorList>
    </citation>
    <scope>NUCLEOTIDE SEQUENCE</scope>
    <source>
        <tissue evidence="4">Leaves</tissue>
    </source>
</reference>
<evidence type="ECO:0000259" key="1">
    <source>
        <dbReference type="Pfam" id="PF13086"/>
    </source>
</evidence>
<evidence type="ECO:0000313" key="5">
    <source>
        <dbReference type="Proteomes" id="UP000636709"/>
    </source>
</evidence>
<evidence type="ECO:0000259" key="2">
    <source>
        <dbReference type="Pfam" id="PF13087"/>
    </source>
</evidence>
<protein>
    <submittedName>
        <fullName evidence="4">Uncharacterized protein</fullName>
    </submittedName>
</protein>
<comment type="caution">
    <text evidence="4">The sequence shown here is derived from an EMBL/GenBank/DDBJ whole genome shotgun (WGS) entry which is preliminary data.</text>
</comment>
<dbReference type="Gene3D" id="3.40.50.300">
    <property type="entry name" value="P-loop containing nucleotide triphosphate hydrolases"/>
    <property type="match status" value="2"/>
</dbReference>
<feature type="domain" description="DUF6469" evidence="3">
    <location>
        <begin position="91"/>
        <end position="170"/>
    </location>
</feature>
<gene>
    <name evidence="4" type="ORF">HU200_012251</name>
</gene>
<proteinExistence type="predicted"/>
<dbReference type="SUPFAM" id="SSF52540">
    <property type="entry name" value="P-loop containing nucleoside triphosphate hydrolases"/>
    <property type="match status" value="1"/>
</dbReference>
<feature type="domain" description="DNA2/NAM7 helicase helicase" evidence="1">
    <location>
        <begin position="183"/>
        <end position="502"/>
    </location>
</feature>
<dbReference type="InterPro" id="IPR041679">
    <property type="entry name" value="DNA2/NAM7-like_C"/>
</dbReference>
<dbReference type="GO" id="GO:0004386">
    <property type="term" value="F:helicase activity"/>
    <property type="evidence" value="ECO:0007669"/>
    <property type="project" value="InterPro"/>
</dbReference>
<feature type="domain" description="DNA2/NAM7 helicase-like C-terminal" evidence="2">
    <location>
        <begin position="518"/>
        <end position="565"/>
    </location>
</feature>
<keyword evidence="5" id="KW-1185">Reference proteome</keyword>
<sequence length="631" mass="70562">MREHRDREMAEDKSDLGDIVLSWSVQDIMDDDLYRGSGFLHTRVVFVMLGVEEIPVSFNSIDHYLKSFVGPLIEETRSDLCSCLELITEAPTSKVLSMEVAGKSGLYFMDVEFWDNGAGFSAESYTARNGDIFILSSTEPEAVEDFSHYGLTYCLALVEDVCAACVEKDEDCLASLEQLPSVNLNQSQVDAIQSIIAAVQCGHLNLTKLIWGPPGTGKTKTVSAILWALARVKCRTLTCAPTNVVVVGVCTRFLQNLKDFNKQIDKNGLPHSLGDILLLGNKYKMDITEELQEVFLDYRADELVECFSSLSGWRFVIASMISFFEDCGSRYDMLLEDDGSCDSLCFLDFLRKQFDVAAKAVTKCMISLWTHLPGNCFSCDVVSNITMLLGLLEKIGALLCDGDLSDDGVKRAFGFLRSDKSVYAEQIPFIEKELDAARSLCLKLLKDLQSSFNLPIGKDRNWVQNYCMRNATLIFCTASSSYRLHNAEIAPLDVLIVDEAAQFLYSDGHCSDLSLLIFRVKSVDGFQGKRDDIIILSTVRSNGRGVVGFLADNQRTNVAITRARKLEVPIIWDAEHDIIRYKKDCRVDDQEDHDHVDTSCALENTKVNESFLLMKFYSLSSGLAKTFADRY</sequence>
<dbReference type="EMBL" id="JACEFO010000972">
    <property type="protein sequence ID" value="KAF8751053.1"/>
    <property type="molecule type" value="Genomic_DNA"/>
</dbReference>
<dbReference type="InterPro" id="IPR041677">
    <property type="entry name" value="DNA2/NAM7_AAA_11"/>
</dbReference>
<dbReference type="InterPro" id="IPR045529">
    <property type="entry name" value="DUF6469"/>
</dbReference>